<keyword evidence="1" id="KW-1133">Transmembrane helix</keyword>
<sequence length="234" mass="25307">MTSPMPAQPYAGTPGPVLRSPVALGRAAAVLLGVVIVTDLFAVFADQLELSVLGDIANGATGSAVFQRADRADSFYNAAGIAQILALVAAMVVYLCWLWRVRINAEVFAPGEQSMKRGWAIGAWFCPVVNLWFPRRITCDIWDASTTPANRRGHALINTWWALWLGSLFAERVSTRQYTRAQGVAELRDAARQILLCDLLDIVAAVLAVFVVLTITRMQDGKALAGPVLLPVDG</sequence>
<gene>
    <name evidence="3" type="ORF">LK07_21650</name>
</gene>
<evidence type="ECO:0000259" key="2">
    <source>
        <dbReference type="Pfam" id="PF14219"/>
    </source>
</evidence>
<name>A0A221P1N5_9ACTN</name>
<dbReference type="STRING" id="1355015.LK06_020495"/>
<reference evidence="3 4" key="1">
    <citation type="submission" date="2017-07" db="EMBL/GenBank/DDBJ databases">
        <title>Genome sequence of Streptomyces pluripotens MUSC 137T.</title>
        <authorList>
            <person name="Ser H.-L."/>
            <person name="Lee L.-H."/>
        </authorList>
    </citation>
    <scope>NUCLEOTIDE SEQUENCE [LARGE SCALE GENOMIC DNA]</scope>
    <source>
        <strain evidence="3 4">MUSC 137</strain>
    </source>
</reference>
<organism evidence="3 4">
    <name type="scientific">Streptomyces pluripotens</name>
    <dbReference type="NCBI Taxonomy" id="1355015"/>
    <lineage>
        <taxon>Bacteria</taxon>
        <taxon>Bacillati</taxon>
        <taxon>Actinomycetota</taxon>
        <taxon>Actinomycetes</taxon>
        <taxon>Kitasatosporales</taxon>
        <taxon>Streptomycetaceae</taxon>
        <taxon>Streptomyces</taxon>
    </lineage>
</organism>
<dbReference type="RefSeq" id="WP_039652898.1">
    <property type="nucleotide sequence ID" value="NZ_CP021080.1"/>
</dbReference>
<feature type="transmembrane region" description="Helical" evidence="1">
    <location>
        <begin position="194"/>
        <end position="215"/>
    </location>
</feature>
<evidence type="ECO:0000313" key="4">
    <source>
        <dbReference type="Proteomes" id="UP000031501"/>
    </source>
</evidence>
<dbReference type="KEGG" id="splu:LK06_020495"/>
<protein>
    <submittedName>
        <fullName evidence="3">DUF4328 domain-containing protein</fullName>
    </submittedName>
</protein>
<feature type="transmembrane region" description="Helical" evidence="1">
    <location>
        <begin position="75"/>
        <end position="97"/>
    </location>
</feature>
<keyword evidence="1" id="KW-0812">Transmembrane</keyword>
<dbReference type="Proteomes" id="UP000031501">
    <property type="component" value="Chromosome"/>
</dbReference>
<dbReference type="Pfam" id="PF14219">
    <property type="entry name" value="DUF4328"/>
    <property type="match status" value="1"/>
</dbReference>
<evidence type="ECO:0000256" key="1">
    <source>
        <dbReference type="SAM" id="Phobius"/>
    </source>
</evidence>
<keyword evidence="1" id="KW-0472">Membrane</keyword>
<dbReference type="InterPro" id="IPR025565">
    <property type="entry name" value="DUF4328"/>
</dbReference>
<keyword evidence="4" id="KW-1185">Reference proteome</keyword>
<dbReference type="OrthoDB" id="4174975at2"/>
<feature type="transmembrane region" description="Helical" evidence="1">
    <location>
        <begin position="27"/>
        <end position="45"/>
    </location>
</feature>
<proteinExistence type="predicted"/>
<dbReference type="EMBL" id="CP022433">
    <property type="protein sequence ID" value="ASN26183.1"/>
    <property type="molecule type" value="Genomic_DNA"/>
</dbReference>
<dbReference type="AlphaFoldDB" id="A0A221P1N5"/>
<evidence type="ECO:0000313" key="3">
    <source>
        <dbReference type="EMBL" id="ASN26183.1"/>
    </source>
</evidence>
<accession>A0A221P1N5</accession>
<feature type="domain" description="DUF4328" evidence="2">
    <location>
        <begin position="66"/>
        <end position="217"/>
    </location>
</feature>